<name>A0ABM5EGX8_VICPA</name>
<protein>
    <submittedName>
        <fullName evidence="2 3">Uncharacterized protein isoform X1</fullName>
    </submittedName>
</protein>
<organism evidence="1 2">
    <name type="scientific">Vicugna pacos</name>
    <name type="common">Alpaca</name>
    <name type="synonym">Lama pacos</name>
    <dbReference type="NCBI Taxonomy" id="30538"/>
    <lineage>
        <taxon>Eukaryota</taxon>
        <taxon>Metazoa</taxon>
        <taxon>Chordata</taxon>
        <taxon>Craniata</taxon>
        <taxon>Vertebrata</taxon>
        <taxon>Euteleostomi</taxon>
        <taxon>Mammalia</taxon>
        <taxon>Eutheria</taxon>
        <taxon>Laurasiatheria</taxon>
        <taxon>Artiodactyla</taxon>
        <taxon>Tylopoda</taxon>
        <taxon>Camelidae</taxon>
        <taxon>Vicugna</taxon>
    </lineage>
</organism>
<dbReference type="RefSeq" id="XP_072832409.1">
    <property type="nucleotide sequence ID" value="XM_072976308.1"/>
</dbReference>
<evidence type="ECO:0000313" key="3">
    <source>
        <dbReference type="RefSeq" id="XP_072832408.1"/>
    </source>
</evidence>
<gene>
    <name evidence="2 3 4 5 6" type="primary">LOC140701136</name>
</gene>
<dbReference type="RefSeq" id="XP_072832410.1">
    <property type="nucleotide sequence ID" value="XM_072976309.1"/>
</dbReference>
<dbReference type="Proteomes" id="UP001652581">
    <property type="component" value="Chromosome 14"/>
</dbReference>
<accession>A0ABM5EGX8</accession>
<sequence length="201" mass="22344">MPRSGIAGSYDLVTTSLSLKFSNLDAPSAGRRPLKSVALRDWRGPARGQAHPFPRLDIHSSSRRTDLALCQPEQQIKKKTHIFHVHIPTGQIVTSISRGTCRLSCKCPRECDVKLNVSHRMNGMLQKRVVVGAMGEQLTTLGLGDEVLKEETEGYQKREDLERPFPASVMMGPLYVRGLAPSLFTVPRPQSWVCTPEKLCP</sequence>
<proteinExistence type="predicted"/>
<reference evidence="2 3" key="1">
    <citation type="submission" date="2025-05" db="UniProtKB">
        <authorList>
            <consortium name="RefSeq"/>
        </authorList>
    </citation>
    <scope>IDENTIFICATION</scope>
</reference>
<dbReference type="RefSeq" id="XP_072832411.1">
    <property type="nucleotide sequence ID" value="XM_072976310.1"/>
</dbReference>
<evidence type="ECO:0000313" key="5">
    <source>
        <dbReference type="RefSeq" id="XP_072832410.1"/>
    </source>
</evidence>
<dbReference type="GeneID" id="140701136"/>
<dbReference type="RefSeq" id="XP_072832407.1">
    <property type="nucleotide sequence ID" value="XM_072976306.1"/>
</dbReference>
<dbReference type="RefSeq" id="XP_072832408.1">
    <property type="nucleotide sequence ID" value="XM_072976307.1"/>
</dbReference>
<evidence type="ECO:0000313" key="4">
    <source>
        <dbReference type="RefSeq" id="XP_072832409.1"/>
    </source>
</evidence>
<evidence type="ECO:0000313" key="1">
    <source>
        <dbReference type="Proteomes" id="UP001652581"/>
    </source>
</evidence>
<keyword evidence="1" id="KW-1185">Reference proteome</keyword>
<evidence type="ECO:0000313" key="2">
    <source>
        <dbReference type="RefSeq" id="XP_072832407.1"/>
    </source>
</evidence>
<evidence type="ECO:0000313" key="6">
    <source>
        <dbReference type="RefSeq" id="XP_072832411.1"/>
    </source>
</evidence>